<name>A0A0S4MXI5_9BACT</name>
<dbReference type="OrthoDB" id="9808253at2"/>
<proteinExistence type="predicted"/>
<protein>
    <recommendedName>
        <fullName evidence="4">Zinc-finger</fullName>
    </recommendedName>
</protein>
<evidence type="ECO:0008006" key="4">
    <source>
        <dbReference type="Google" id="ProtNLM"/>
    </source>
</evidence>
<keyword evidence="1" id="KW-0472">Membrane</keyword>
<dbReference type="AlphaFoldDB" id="A0A0S4MXI5"/>
<gene>
    <name evidence="2" type="ORF">JGI1_00697</name>
</gene>
<reference evidence="3" key="1">
    <citation type="submission" date="2015-11" db="EMBL/GenBank/DDBJ databases">
        <authorList>
            <person name="Varghese N."/>
        </authorList>
    </citation>
    <scope>NUCLEOTIDE SEQUENCE [LARGE SCALE GENOMIC DNA]</scope>
</reference>
<evidence type="ECO:0000256" key="1">
    <source>
        <dbReference type="SAM" id="Phobius"/>
    </source>
</evidence>
<keyword evidence="1" id="KW-1133">Transmembrane helix</keyword>
<keyword evidence="3" id="KW-1185">Reference proteome</keyword>
<dbReference type="RefSeq" id="WP_140944486.1">
    <property type="nucleotide sequence ID" value="NZ_FAOO01000004.1"/>
</dbReference>
<evidence type="ECO:0000313" key="3">
    <source>
        <dbReference type="Proteomes" id="UP000320623"/>
    </source>
</evidence>
<accession>A0A0S4MXI5</accession>
<dbReference type="STRING" id="1643428.GCA_001442855_00677"/>
<sequence length="151" mass="17563">MKCENVQELLSSFIDGEIPENIDIAFSHIFECKECQEFLKITLKFKSEAKKDEVILQKDKRPEITGLRKRSITDKVKSKFKVEIPIPAPLLSAVIFMLFLLSFLLAVFVYDRAIEMTKLETQAYREKTKMVIVYGIPQITVYPEQNNIKQK</sequence>
<dbReference type="EMBL" id="FAOO01000004">
    <property type="protein sequence ID" value="CUU03288.1"/>
    <property type="molecule type" value="Genomic_DNA"/>
</dbReference>
<evidence type="ECO:0000313" key="2">
    <source>
        <dbReference type="EMBL" id="CUU03288.1"/>
    </source>
</evidence>
<feature type="transmembrane region" description="Helical" evidence="1">
    <location>
        <begin position="90"/>
        <end position="110"/>
    </location>
</feature>
<dbReference type="Proteomes" id="UP000320623">
    <property type="component" value="Unassembled WGS sequence"/>
</dbReference>
<organism evidence="2 3">
    <name type="scientific">Candidatus Thermokryptus mobilis</name>
    <dbReference type="NCBI Taxonomy" id="1643428"/>
    <lineage>
        <taxon>Bacteria</taxon>
        <taxon>Pseudomonadati</taxon>
        <taxon>Candidatus Kryptoniota</taxon>
        <taxon>Candidatus Thermokryptus</taxon>
    </lineage>
</organism>
<keyword evidence="1" id="KW-0812">Transmembrane</keyword>